<dbReference type="Proteomes" id="UP000624041">
    <property type="component" value="Unassembled WGS sequence"/>
</dbReference>
<dbReference type="InterPro" id="IPR018356">
    <property type="entry name" value="Tscrpt_reg_HTH_DeoR_CS"/>
</dbReference>
<dbReference type="PROSITE" id="PS51000">
    <property type="entry name" value="HTH_DEOR_2"/>
    <property type="match status" value="1"/>
</dbReference>
<dbReference type="InterPro" id="IPR037171">
    <property type="entry name" value="NagB/RpiA_transferase-like"/>
</dbReference>
<dbReference type="InterPro" id="IPR014036">
    <property type="entry name" value="DeoR-like_C"/>
</dbReference>
<reference evidence="5" key="1">
    <citation type="journal article" date="2014" name="Int. J. Syst. Evol. Microbiol.">
        <title>Complete genome sequence of Corynebacterium casei LMG S-19264T (=DSM 44701T), isolated from a smear-ripened cheese.</title>
        <authorList>
            <consortium name="US DOE Joint Genome Institute (JGI-PGF)"/>
            <person name="Walter F."/>
            <person name="Albersmeier A."/>
            <person name="Kalinowski J."/>
            <person name="Ruckert C."/>
        </authorList>
    </citation>
    <scope>NUCLEOTIDE SEQUENCE</scope>
    <source>
        <strain evidence="5">JCM 17251</strain>
    </source>
</reference>
<dbReference type="InterPro" id="IPR001034">
    <property type="entry name" value="DeoR_HTH"/>
</dbReference>
<organism evidence="5 6">
    <name type="scientific">Oceanobacillus indicireducens</name>
    <dbReference type="NCBI Taxonomy" id="1004261"/>
    <lineage>
        <taxon>Bacteria</taxon>
        <taxon>Bacillati</taxon>
        <taxon>Bacillota</taxon>
        <taxon>Bacilli</taxon>
        <taxon>Bacillales</taxon>
        <taxon>Bacillaceae</taxon>
        <taxon>Oceanobacillus</taxon>
    </lineage>
</organism>
<dbReference type="PANTHER" id="PTHR30363">
    <property type="entry name" value="HTH-TYPE TRANSCRIPTIONAL REGULATOR SRLR-RELATED"/>
    <property type="match status" value="1"/>
</dbReference>
<protein>
    <submittedName>
        <fullName evidence="5">DeoR family transcriptional regulator</fullName>
    </submittedName>
</protein>
<keyword evidence="6" id="KW-1185">Reference proteome</keyword>
<proteinExistence type="predicted"/>
<accession>A0A917Y2B0</accession>
<dbReference type="SUPFAM" id="SSF100950">
    <property type="entry name" value="NagB/RpiA/CoA transferase-like"/>
    <property type="match status" value="1"/>
</dbReference>
<comment type="caution">
    <text evidence="5">The sequence shown here is derived from an EMBL/GenBank/DDBJ whole genome shotgun (WGS) entry which is preliminary data.</text>
</comment>
<dbReference type="PROSITE" id="PS00894">
    <property type="entry name" value="HTH_DEOR_1"/>
    <property type="match status" value="1"/>
</dbReference>
<feature type="domain" description="HTH deoR-type" evidence="4">
    <location>
        <begin position="3"/>
        <end position="58"/>
    </location>
</feature>
<dbReference type="GO" id="GO:0003677">
    <property type="term" value="F:DNA binding"/>
    <property type="evidence" value="ECO:0007669"/>
    <property type="project" value="UniProtKB-KW"/>
</dbReference>
<dbReference type="PRINTS" id="PR00037">
    <property type="entry name" value="HTHLACR"/>
</dbReference>
<keyword evidence="3" id="KW-0804">Transcription</keyword>
<name>A0A917Y2B0_9BACI</name>
<reference evidence="5" key="2">
    <citation type="submission" date="2020-09" db="EMBL/GenBank/DDBJ databases">
        <authorList>
            <person name="Sun Q."/>
            <person name="Ohkuma M."/>
        </authorList>
    </citation>
    <scope>NUCLEOTIDE SEQUENCE</scope>
    <source>
        <strain evidence="5">JCM 17251</strain>
    </source>
</reference>
<evidence type="ECO:0000256" key="3">
    <source>
        <dbReference type="ARBA" id="ARBA00023163"/>
    </source>
</evidence>
<dbReference type="Pfam" id="PF00455">
    <property type="entry name" value="DeoRC"/>
    <property type="match status" value="1"/>
</dbReference>
<dbReference type="RefSeq" id="WP_188859000.1">
    <property type="nucleotide sequence ID" value="NZ_BMOS01000033.1"/>
</dbReference>
<dbReference type="SMART" id="SM01134">
    <property type="entry name" value="DeoRC"/>
    <property type="match status" value="1"/>
</dbReference>
<dbReference type="Pfam" id="PF08220">
    <property type="entry name" value="HTH_DeoR"/>
    <property type="match status" value="1"/>
</dbReference>
<keyword evidence="2" id="KW-0238">DNA-binding</keyword>
<evidence type="ECO:0000259" key="4">
    <source>
        <dbReference type="PROSITE" id="PS51000"/>
    </source>
</evidence>
<dbReference type="InterPro" id="IPR036388">
    <property type="entry name" value="WH-like_DNA-bd_sf"/>
</dbReference>
<gene>
    <name evidence="5" type="ORF">GCM10007971_33170</name>
</gene>
<evidence type="ECO:0000313" key="5">
    <source>
        <dbReference type="EMBL" id="GGN64863.1"/>
    </source>
</evidence>
<dbReference type="InterPro" id="IPR050313">
    <property type="entry name" value="Carb_Metab_HTH_regulators"/>
</dbReference>
<sequence length="249" mass="27671">MLTEERHSFILNQLKENHIVKSQALMNELQCSESTIRRDLSELESKGLLTRIHGGARSTYQLEEELSVSEKSSKNIQEKQAIAKLAASLVKENDVIYIDAGTTTLAMINFLTAKNITVVTNGVAHASLLADKEIQAFLLGGRVKYSTKAVIGTDSLRDLKSYQFNKAFLGTNGIHLEYGYTTPDPDEAALKKTAITQSAMAYMLADDSKWEKVTFSKVGDIEEATIITNRTDRSLTNYQEKTTILEAEQ</sequence>
<dbReference type="SMART" id="SM00420">
    <property type="entry name" value="HTH_DEOR"/>
    <property type="match status" value="1"/>
</dbReference>
<dbReference type="PANTHER" id="PTHR30363:SF56">
    <property type="entry name" value="TRANSCRIPTIONAL REGULATOR, DEOR FAMILY"/>
    <property type="match status" value="1"/>
</dbReference>
<dbReference type="InterPro" id="IPR036390">
    <property type="entry name" value="WH_DNA-bd_sf"/>
</dbReference>
<evidence type="ECO:0000256" key="2">
    <source>
        <dbReference type="ARBA" id="ARBA00023125"/>
    </source>
</evidence>
<keyword evidence="1" id="KW-0805">Transcription regulation</keyword>
<dbReference type="GO" id="GO:0003700">
    <property type="term" value="F:DNA-binding transcription factor activity"/>
    <property type="evidence" value="ECO:0007669"/>
    <property type="project" value="InterPro"/>
</dbReference>
<evidence type="ECO:0000313" key="6">
    <source>
        <dbReference type="Proteomes" id="UP000624041"/>
    </source>
</evidence>
<dbReference type="AlphaFoldDB" id="A0A917Y2B0"/>
<dbReference type="EMBL" id="BMOS01000033">
    <property type="protein sequence ID" value="GGN64863.1"/>
    <property type="molecule type" value="Genomic_DNA"/>
</dbReference>
<dbReference type="SUPFAM" id="SSF46785">
    <property type="entry name" value="Winged helix' DNA-binding domain"/>
    <property type="match status" value="1"/>
</dbReference>
<dbReference type="Gene3D" id="1.10.10.10">
    <property type="entry name" value="Winged helix-like DNA-binding domain superfamily/Winged helix DNA-binding domain"/>
    <property type="match status" value="1"/>
</dbReference>
<evidence type="ECO:0000256" key="1">
    <source>
        <dbReference type="ARBA" id="ARBA00023015"/>
    </source>
</evidence>
<dbReference type="Gene3D" id="3.40.50.1360">
    <property type="match status" value="1"/>
</dbReference>